<dbReference type="Gene3D" id="2.60.120.260">
    <property type="entry name" value="Galactose-binding domain-like"/>
    <property type="match status" value="1"/>
</dbReference>
<evidence type="ECO:0000313" key="6">
    <source>
        <dbReference type="Proteomes" id="UP000249248"/>
    </source>
</evidence>
<accession>A0A2W1NRZ7</accession>
<dbReference type="PANTHER" id="PTHR39319">
    <property type="entry name" value="SI:DKEY-256H2.1"/>
    <property type="match status" value="1"/>
</dbReference>
<dbReference type="Pfam" id="PF00754">
    <property type="entry name" value="F5_F8_type_C"/>
    <property type="match status" value="1"/>
</dbReference>
<dbReference type="InterPro" id="IPR053251">
    <property type="entry name" value="N-glycanase"/>
</dbReference>
<keyword evidence="6" id="KW-1185">Reference proteome</keyword>
<dbReference type="InterPro" id="IPR008977">
    <property type="entry name" value="PHM/PNGase_F_dom_sf"/>
</dbReference>
<comment type="caution">
    <text evidence="5">The sequence shown here is derived from an EMBL/GenBank/DDBJ whole genome shotgun (WGS) entry which is preliminary data.</text>
</comment>
<dbReference type="SUPFAM" id="SSF49742">
    <property type="entry name" value="PHM/PNGase F"/>
    <property type="match status" value="2"/>
</dbReference>
<dbReference type="InterPro" id="IPR008979">
    <property type="entry name" value="Galactose-bd-like_sf"/>
</dbReference>
<feature type="signal peptide" evidence="3">
    <location>
        <begin position="1"/>
        <end position="22"/>
    </location>
</feature>
<dbReference type="Pfam" id="PF18962">
    <property type="entry name" value="Por_Secre_tail"/>
    <property type="match status" value="1"/>
</dbReference>
<dbReference type="PROSITE" id="PS50022">
    <property type="entry name" value="FA58C_3"/>
    <property type="match status" value="1"/>
</dbReference>
<evidence type="ECO:0000256" key="1">
    <source>
        <dbReference type="ARBA" id="ARBA00022729"/>
    </source>
</evidence>
<dbReference type="SMART" id="SM01290">
    <property type="entry name" value="N-glycanase_N"/>
    <property type="match status" value="1"/>
</dbReference>
<dbReference type="Pfam" id="PF09113">
    <property type="entry name" value="N-glycanase_C"/>
    <property type="match status" value="1"/>
</dbReference>
<dbReference type="InterPro" id="IPR015197">
    <property type="entry name" value="PngaseF_C"/>
</dbReference>
<feature type="chain" id="PRO_5016050813" description="F5/8 type C domain-containing protein" evidence="3">
    <location>
        <begin position="23"/>
        <end position="760"/>
    </location>
</feature>
<dbReference type="RefSeq" id="WP_111062942.1">
    <property type="nucleotide sequence ID" value="NZ_JBHUCU010000016.1"/>
</dbReference>
<dbReference type="NCBIfam" id="TIGR04183">
    <property type="entry name" value="Por_Secre_tail"/>
    <property type="match status" value="1"/>
</dbReference>
<keyword evidence="2" id="KW-1015">Disulfide bond</keyword>
<dbReference type="InterPro" id="IPR015196">
    <property type="entry name" value="PngaseF_N"/>
</dbReference>
<feature type="domain" description="F5/8 type C" evidence="4">
    <location>
        <begin position="14"/>
        <end position="165"/>
    </location>
</feature>
<proteinExistence type="predicted"/>
<keyword evidence="1 3" id="KW-0732">Signal</keyword>
<name>A0A2W1NRZ7_9FLAO</name>
<reference evidence="5 6" key="1">
    <citation type="submission" date="2018-06" db="EMBL/GenBank/DDBJ databases">
        <title>The draft genome sequence of Crocinitomix sp. SM1701.</title>
        <authorList>
            <person name="Zhang X."/>
        </authorList>
    </citation>
    <scope>NUCLEOTIDE SEQUENCE [LARGE SCALE GENOMIC DNA]</scope>
    <source>
        <strain evidence="5 6">SM1701</strain>
    </source>
</reference>
<sequence>MNNFKLIFIFFAIITSALTSFGQGIPIPQAGYTIQSFSTNNNINVVARAFDTDTVTYWALGANNPFPAFVEIDLGMDYDVNGFSFLPRPDASNKPGGFEVYLSADGVNWGSAEISGNMPWTSTTDATRKHIYFGAITARYVKIVYTSSLASNGNVHTNDLFIYESTTPATGQANQAVSLSIPNKSTVDAPFTISGSSTSGLALTYSIVSGPATIAGNTITLTGTAGNVVVQADQVGDAAYYAASRTATFEVIDLTTFNPVVTTRLTEDFPLEMNTLKAYPIYMNASIDQPSFLAIDSITLTIGSQTVKATEATGYFYYLWTPDAYGNHNIVITAHGSNGNTMMLNKNIAVSNSITNQNVTTINDIDVIFGGANSRWYYGTYSMPQFVGAYDQINANLTIACPNIANACDDWDRLAYIDIKAPDGNWIQIVRYITPYGVACNHNIDLSDYASLLQGEFEFRIFIDTWGTGGWNVTLDFDFQAGTPTYAYSKIDEIWDARYDFGNPNNLQPVDTIAYEFSSNAQAAKLIISNTGHGWGSNNSNNAAEFYNATNYVFVNGVNTFTQNLWNTCNPNPDNCTGQQGTWTYSRAGWCPGTIAPPSEWNLTPYINSGVDLHYQFDPTYSDLCHPNNPNCITGSTCIDCNDTYNPAYEVDGHVVSYSNTPLLYETTVANLVDNTIEYKFSTYPNPTQNTFRIELENNEGAVKVLIYNIQGAGLKTYYFDSKTALNNYLFDVSNLSSGTYFISVENQSGAGVSKLVIRK</sequence>
<evidence type="ECO:0000256" key="2">
    <source>
        <dbReference type="ARBA" id="ARBA00023157"/>
    </source>
</evidence>
<dbReference type="AlphaFoldDB" id="A0A2W1NRZ7"/>
<protein>
    <recommendedName>
        <fullName evidence="4">F5/8 type C domain-containing protein</fullName>
    </recommendedName>
</protein>
<evidence type="ECO:0000259" key="4">
    <source>
        <dbReference type="PROSITE" id="PS50022"/>
    </source>
</evidence>
<dbReference type="OrthoDB" id="6281169at2"/>
<dbReference type="Gene3D" id="2.60.120.230">
    <property type="match status" value="2"/>
</dbReference>
<gene>
    <name evidence="5" type="ORF">DNU06_09105</name>
</gene>
<dbReference type="SUPFAM" id="SSF49785">
    <property type="entry name" value="Galactose-binding domain-like"/>
    <property type="match status" value="1"/>
</dbReference>
<organism evidence="5 6">
    <name type="scientific">Putridiphycobacter roseus</name>
    <dbReference type="NCBI Taxonomy" id="2219161"/>
    <lineage>
        <taxon>Bacteria</taxon>
        <taxon>Pseudomonadati</taxon>
        <taxon>Bacteroidota</taxon>
        <taxon>Flavobacteriia</taxon>
        <taxon>Flavobacteriales</taxon>
        <taxon>Crocinitomicaceae</taxon>
        <taxon>Putridiphycobacter</taxon>
    </lineage>
</organism>
<evidence type="ECO:0000313" key="5">
    <source>
        <dbReference type="EMBL" id="PZE17418.1"/>
    </source>
</evidence>
<dbReference type="Proteomes" id="UP000249248">
    <property type="component" value="Unassembled WGS sequence"/>
</dbReference>
<dbReference type="PANTHER" id="PTHR39319:SF1">
    <property type="entry name" value="SI:DKEY-256H2.1"/>
    <property type="match status" value="1"/>
</dbReference>
<dbReference type="InterPro" id="IPR014784">
    <property type="entry name" value="Cu2_ascorb_mOase-like_C"/>
</dbReference>
<dbReference type="GO" id="GO:0016715">
    <property type="term" value="F:oxidoreductase activity, acting on paired donors, with incorporation or reduction of molecular oxygen, reduced ascorbate as one donor, and incorporation of one atom of oxygen"/>
    <property type="evidence" value="ECO:0007669"/>
    <property type="project" value="InterPro"/>
</dbReference>
<dbReference type="InterPro" id="IPR000421">
    <property type="entry name" value="FA58C"/>
</dbReference>
<dbReference type="InterPro" id="IPR026444">
    <property type="entry name" value="Secre_tail"/>
</dbReference>
<evidence type="ECO:0000256" key="3">
    <source>
        <dbReference type="SAM" id="SignalP"/>
    </source>
</evidence>
<dbReference type="EMBL" id="QKSB01000004">
    <property type="protein sequence ID" value="PZE17418.1"/>
    <property type="molecule type" value="Genomic_DNA"/>
</dbReference>